<gene>
    <name evidence="1" type="ORF">O3P69_003564</name>
</gene>
<comment type="caution">
    <text evidence="1">The sequence shown here is derived from an EMBL/GenBank/DDBJ whole genome shotgun (WGS) entry which is preliminary data.</text>
</comment>
<evidence type="ECO:0000313" key="2">
    <source>
        <dbReference type="Proteomes" id="UP001487740"/>
    </source>
</evidence>
<keyword evidence="2" id="KW-1185">Reference proteome</keyword>
<reference evidence="1 2" key="1">
    <citation type="submission" date="2023-03" db="EMBL/GenBank/DDBJ databases">
        <title>High-quality genome of Scylla paramamosain provides insights in environmental adaptation.</title>
        <authorList>
            <person name="Zhang L."/>
        </authorList>
    </citation>
    <scope>NUCLEOTIDE SEQUENCE [LARGE SCALE GENOMIC DNA]</scope>
    <source>
        <strain evidence="1">LZ_2023a</strain>
        <tissue evidence="1">Muscle</tissue>
    </source>
</reference>
<organism evidence="1 2">
    <name type="scientific">Scylla paramamosain</name>
    <name type="common">Mud crab</name>
    <dbReference type="NCBI Taxonomy" id="85552"/>
    <lineage>
        <taxon>Eukaryota</taxon>
        <taxon>Metazoa</taxon>
        <taxon>Ecdysozoa</taxon>
        <taxon>Arthropoda</taxon>
        <taxon>Crustacea</taxon>
        <taxon>Multicrustacea</taxon>
        <taxon>Malacostraca</taxon>
        <taxon>Eumalacostraca</taxon>
        <taxon>Eucarida</taxon>
        <taxon>Decapoda</taxon>
        <taxon>Pleocyemata</taxon>
        <taxon>Brachyura</taxon>
        <taxon>Eubrachyura</taxon>
        <taxon>Portunoidea</taxon>
        <taxon>Portunidae</taxon>
        <taxon>Portuninae</taxon>
        <taxon>Scylla</taxon>
    </lineage>
</organism>
<proteinExistence type="predicted"/>
<protein>
    <submittedName>
        <fullName evidence="1">Uncharacterized protein</fullName>
    </submittedName>
</protein>
<evidence type="ECO:0000313" key="1">
    <source>
        <dbReference type="EMBL" id="KAK8399585.1"/>
    </source>
</evidence>
<sequence>MKLKTTTTTTYVPVEIKTPRELSAACKHSEASRRRCVVVLLVVCVCESEWLPARSQGKDGHKALSS</sequence>
<dbReference type="EMBL" id="JARAKH010000011">
    <property type="protein sequence ID" value="KAK8399585.1"/>
    <property type="molecule type" value="Genomic_DNA"/>
</dbReference>
<dbReference type="Proteomes" id="UP001487740">
    <property type="component" value="Unassembled WGS sequence"/>
</dbReference>
<dbReference type="AlphaFoldDB" id="A0AAW0UL81"/>
<accession>A0AAW0UL81</accession>
<name>A0AAW0UL81_SCYPA</name>